<dbReference type="PANTHER" id="PTHR10775">
    <property type="entry name" value="OS08G0208400 PROTEIN"/>
    <property type="match status" value="1"/>
</dbReference>
<evidence type="ECO:0008006" key="2">
    <source>
        <dbReference type="Google" id="ProtNLM"/>
    </source>
</evidence>
<gene>
    <name evidence="1" type="ORF">Scaly_1784900</name>
</gene>
<protein>
    <recommendedName>
        <fullName evidence="2">DUF4216 domain-containing protein</fullName>
    </recommendedName>
</protein>
<sequence>MTMPRIWNVNDLPADRMASGYHGGYGMFAITVDKKSIFWDLPYWSTLLIRHNFNFMHIEKSVFDNIFNTVMDIKGKMKDNMNARTDLKIICNRPKLELDERRPNVMPKAVSIFNYPGRASDAMKKRWLSGPERHIIETYILTNCEVHPELNYTDKELLKCHYWGPSAEVTSFNAYFVNGYNFQTKRHDTGKSTMNCEKNDLFILAQQAVQVYFTEYPSMKRDKVDWMAICKIKAQRVVDNSKWTETDAYQPKEIVPVPIVVVDNQSYDLRDPNGLQVVLEAVGTSWRLLHENNDDNEDEDEDCSGND</sequence>
<name>A0AAW2NV41_9LAMI</name>
<comment type="caution">
    <text evidence="1">The sequence shown here is derived from an EMBL/GenBank/DDBJ whole genome shotgun (WGS) entry which is preliminary data.</text>
</comment>
<dbReference type="EMBL" id="JACGWM010000010">
    <property type="protein sequence ID" value="KAL0347689.1"/>
    <property type="molecule type" value="Genomic_DNA"/>
</dbReference>
<dbReference type="AlphaFoldDB" id="A0AAW2NV41"/>
<proteinExistence type="predicted"/>
<organism evidence="1">
    <name type="scientific">Sesamum calycinum</name>
    <dbReference type="NCBI Taxonomy" id="2727403"/>
    <lineage>
        <taxon>Eukaryota</taxon>
        <taxon>Viridiplantae</taxon>
        <taxon>Streptophyta</taxon>
        <taxon>Embryophyta</taxon>
        <taxon>Tracheophyta</taxon>
        <taxon>Spermatophyta</taxon>
        <taxon>Magnoliopsida</taxon>
        <taxon>eudicotyledons</taxon>
        <taxon>Gunneridae</taxon>
        <taxon>Pentapetalae</taxon>
        <taxon>asterids</taxon>
        <taxon>lamiids</taxon>
        <taxon>Lamiales</taxon>
        <taxon>Pedaliaceae</taxon>
        <taxon>Sesamum</taxon>
    </lineage>
</organism>
<accession>A0AAW2NV41</accession>
<dbReference type="PANTHER" id="PTHR10775:SF182">
    <property type="entry name" value="TRANSPOSON, EN_SPM-LIKE, TRANSPOSASE-ASSOCIATED DOMAIN PROTEIN-RELATED"/>
    <property type="match status" value="1"/>
</dbReference>
<evidence type="ECO:0000313" key="1">
    <source>
        <dbReference type="EMBL" id="KAL0347689.1"/>
    </source>
</evidence>
<reference evidence="1" key="2">
    <citation type="journal article" date="2024" name="Plant">
        <title>Genomic evolution and insights into agronomic trait innovations of Sesamum species.</title>
        <authorList>
            <person name="Miao H."/>
            <person name="Wang L."/>
            <person name="Qu L."/>
            <person name="Liu H."/>
            <person name="Sun Y."/>
            <person name="Le M."/>
            <person name="Wang Q."/>
            <person name="Wei S."/>
            <person name="Zheng Y."/>
            <person name="Lin W."/>
            <person name="Duan Y."/>
            <person name="Cao H."/>
            <person name="Xiong S."/>
            <person name="Wang X."/>
            <person name="Wei L."/>
            <person name="Li C."/>
            <person name="Ma Q."/>
            <person name="Ju M."/>
            <person name="Zhao R."/>
            <person name="Li G."/>
            <person name="Mu C."/>
            <person name="Tian Q."/>
            <person name="Mei H."/>
            <person name="Zhang T."/>
            <person name="Gao T."/>
            <person name="Zhang H."/>
        </authorList>
    </citation>
    <scope>NUCLEOTIDE SEQUENCE</scope>
    <source>
        <strain evidence="1">KEN8</strain>
    </source>
</reference>
<reference evidence="1" key="1">
    <citation type="submission" date="2020-06" db="EMBL/GenBank/DDBJ databases">
        <authorList>
            <person name="Li T."/>
            <person name="Hu X."/>
            <person name="Zhang T."/>
            <person name="Song X."/>
            <person name="Zhang H."/>
            <person name="Dai N."/>
            <person name="Sheng W."/>
            <person name="Hou X."/>
            <person name="Wei L."/>
        </authorList>
    </citation>
    <scope>NUCLEOTIDE SEQUENCE</scope>
    <source>
        <strain evidence="1">KEN8</strain>
        <tissue evidence="1">Leaf</tissue>
    </source>
</reference>